<dbReference type="Gene3D" id="3.50.50.60">
    <property type="entry name" value="FAD/NAD(P)-binding domain"/>
    <property type="match status" value="1"/>
</dbReference>
<dbReference type="eggNOG" id="KOG2614">
    <property type="taxonomic scope" value="Eukaryota"/>
</dbReference>
<feature type="transmembrane region" description="Helical" evidence="4">
    <location>
        <begin position="12"/>
        <end position="31"/>
    </location>
</feature>
<dbReference type="OMA" id="GQQTVHR"/>
<dbReference type="InParanoid" id="E5A4I6"/>
<dbReference type="Pfam" id="PF01494">
    <property type="entry name" value="FAD_binding_3"/>
    <property type="match status" value="1"/>
</dbReference>
<keyword evidence="2" id="KW-0274">FAD</keyword>
<keyword evidence="4" id="KW-0812">Transmembrane</keyword>
<dbReference type="HOGENOM" id="CLU_009665_6_3_1"/>
<dbReference type="SUPFAM" id="SSF51905">
    <property type="entry name" value="FAD/NAD(P)-binding domain"/>
    <property type="match status" value="1"/>
</dbReference>
<dbReference type="VEuPathDB" id="FungiDB:LEMA_P077730.1"/>
<dbReference type="FunFam" id="3.50.50.60:FF:000153">
    <property type="entry name" value="Salicylate hydroxylase, putative"/>
    <property type="match status" value="1"/>
</dbReference>
<keyword evidence="4" id="KW-0472">Membrane</keyword>
<dbReference type="PANTHER" id="PTHR46720:SF3">
    <property type="entry name" value="FAD-BINDING DOMAIN-CONTAINING PROTEIN-RELATED"/>
    <property type="match status" value="1"/>
</dbReference>
<dbReference type="GO" id="GO:0044550">
    <property type="term" value="P:secondary metabolite biosynthetic process"/>
    <property type="evidence" value="ECO:0007669"/>
    <property type="project" value="TreeGrafter"/>
</dbReference>
<dbReference type="Proteomes" id="UP000002668">
    <property type="component" value="Genome"/>
</dbReference>
<proteinExistence type="predicted"/>
<evidence type="ECO:0000256" key="4">
    <source>
        <dbReference type="SAM" id="Phobius"/>
    </source>
</evidence>
<dbReference type="PANTHER" id="PTHR46720">
    <property type="entry name" value="HYDROXYLASE, PUTATIVE (AFU_ORTHOLOGUE AFUA_3G01460)-RELATED"/>
    <property type="match status" value="1"/>
</dbReference>
<dbReference type="EMBL" id="FP929134">
    <property type="protein sequence ID" value="CBX98534.1"/>
    <property type="molecule type" value="Genomic_DNA"/>
</dbReference>
<organism evidence="7">
    <name type="scientific">Leptosphaeria maculans (strain JN3 / isolate v23.1.3 / race Av1-4-5-6-7-8)</name>
    <name type="common">Blackleg fungus</name>
    <name type="synonym">Phoma lingam</name>
    <dbReference type="NCBI Taxonomy" id="985895"/>
    <lineage>
        <taxon>Eukaryota</taxon>
        <taxon>Fungi</taxon>
        <taxon>Dikarya</taxon>
        <taxon>Ascomycota</taxon>
        <taxon>Pezizomycotina</taxon>
        <taxon>Dothideomycetes</taxon>
        <taxon>Pleosporomycetidae</taxon>
        <taxon>Pleosporales</taxon>
        <taxon>Pleosporineae</taxon>
        <taxon>Leptosphaeriaceae</taxon>
        <taxon>Plenodomus</taxon>
        <taxon>Plenodomus lingam/Leptosphaeria maculans species complex</taxon>
    </lineage>
</organism>
<reference evidence="7" key="1">
    <citation type="journal article" date="2011" name="Nat. Commun.">
        <title>Effector diversification within compartments of the Leptosphaeria maculans genome affected by Repeat-Induced Point mutations.</title>
        <authorList>
            <person name="Rouxel T."/>
            <person name="Grandaubert J."/>
            <person name="Hane J.K."/>
            <person name="Hoede C."/>
            <person name="van de Wouw A.P."/>
            <person name="Couloux A."/>
            <person name="Dominguez V."/>
            <person name="Anthouard V."/>
            <person name="Bally P."/>
            <person name="Bourras S."/>
            <person name="Cozijnsen A.J."/>
            <person name="Ciuffetti L.M."/>
            <person name="Degrave A."/>
            <person name="Dilmaghani A."/>
            <person name="Duret L."/>
            <person name="Fudal I."/>
            <person name="Goodwin S.B."/>
            <person name="Gout L."/>
            <person name="Glaser N."/>
            <person name="Linglin J."/>
            <person name="Kema G.H.J."/>
            <person name="Lapalu N."/>
            <person name="Lawrence C.B."/>
            <person name="May K."/>
            <person name="Meyer M."/>
            <person name="Ollivier B."/>
            <person name="Poulain J."/>
            <person name="Schoch C.L."/>
            <person name="Simon A."/>
            <person name="Spatafora J.W."/>
            <person name="Stachowiak A."/>
            <person name="Turgeon B.G."/>
            <person name="Tyler B.M."/>
            <person name="Vincent D."/>
            <person name="Weissenbach J."/>
            <person name="Amselem J."/>
            <person name="Quesneville H."/>
            <person name="Oliver R.P."/>
            <person name="Wincker P."/>
            <person name="Balesdent M.-H."/>
            <person name="Howlett B.J."/>
        </authorList>
    </citation>
    <scope>NUCLEOTIDE SEQUENCE [LARGE SCALE GENOMIC DNA]</scope>
    <source>
        <strain evidence="7">JN3 / isolate v23.1.3 / race Av1-4-5-6-7-8</strain>
    </source>
</reference>
<dbReference type="InterPro" id="IPR036188">
    <property type="entry name" value="FAD/NAD-bd_sf"/>
</dbReference>
<evidence type="ECO:0000256" key="1">
    <source>
        <dbReference type="ARBA" id="ARBA00022630"/>
    </source>
</evidence>
<dbReference type="GO" id="GO:0016491">
    <property type="term" value="F:oxidoreductase activity"/>
    <property type="evidence" value="ECO:0007669"/>
    <property type="project" value="UniProtKB-KW"/>
</dbReference>
<evidence type="ECO:0000256" key="3">
    <source>
        <dbReference type="ARBA" id="ARBA00023002"/>
    </source>
</evidence>
<evidence type="ECO:0000259" key="5">
    <source>
        <dbReference type="Pfam" id="PF01494"/>
    </source>
</evidence>
<dbReference type="GO" id="GO:0071949">
    <property type="term" value="F:FAD binding"/>
    <property type="evidence" value="ECO:0007669"/>
    <property type="project" value="InterPro"/>
</dbReference>
<dbReference type="SUPFAM" id="SSF54373">
    <property type="entry name" value="FAD-linked reductases, C-terminal domain"/>
    <property type="match status" value="1"/>
</dbReference>
<evidence type="ECO:0000313" key="7">
    <source>
        <dbReference type="Proteomes" id="UP000002668"/>
    </source>
</evidence>
<keyword evidence="7" id="KW-1185">Reference proteome</keyword>
<keyword evidence="1" id="KW-0285">Flavoprotein</keyword>
<evidence type="ECO:0000313" key="6">
    <source>
        <dbReference type="EMBL" id="CBX98534.1"/>
    </source>
</evidence>
<dbReference type="InterPro" id="IPR051104">
    <property type="entry name" value="FAD_monoxygenase"/>
</dbReference>
<dbReference type="GeneID" id="13282020"/>
<dbReference type="AlphaFoldDB" id="E5A4I6"/>
<dbReference type="STRING" id="985895.E5A4I6"/>
<accession>E5A4I6</accession>
<dbReference type="RefSeq" id="XP_003842013.1">
    <property type="nucleotide sequence ID" value="XM_003841965.1"/>
</dbReference>
<dbReference type="InterPro" id="IPR002938">
    <property type="entry name" value="FAD-bd"/>
</dbReference>
<sequence>MSTPSSNTKPSPNLAIIGGGIAGLTLVIALLKHAPALPVTLYESASAFGEIGAGVGFEPVMVRTMGLIDSRIVDAYVKCSRGNAPTDPPIWMRMRVGDQRWLMSGRGDGIGLDRLEKENIGLDEEVFNIPSRGKGPRGGVHRARFLEELVKLIPAGIAQFRKRLVDITEAADGSGNAVLHFADGTTATHSAVLGCDGIKSKSRSAVLGDPDATAAVFSGKYAYRGLIPMTKAVEIMGPIVPKSAQMYLGYHGHLLTFPIANGTIMNVVAFSSRSEWVEKDWVVKTPREEMLDDFKHWGATVQSIMEHLQKPDIWALFDHPPASTYYRTNPLICLAGDAAHASTPHQGAGAGMCIEDAYILSQLLSKCQSKGDISRAFAAYDLVRRPRSQKLVKTSREAGMLWEFEGENVGDDLRALQQNAQQRMAWIWDYDISEDLERATRAMAGSA</sequence>
<evidence type="ECO:0000256" key="2">
    <source>
        <dbReference type="ARBA" id="ARBA00022827"/>
    </source>
</evidence>
<protein>
    <submittedName>
        <fullName evidence="6">Similar to salicylate 1-hydroxylase</fullName>
    </submittedName>
</protein>
<dbReference type="PRINTS" id="PR00420">
    <property type="entry name" value="RNGMNOXGNASE"/>
</dbReference>
<keyword evidence="3" id="KW-0560">Oxidoreductase</keyword>
<gene>
    <name evidence="6" type="ORF">LEMA_P077730.1</name>
</gene>
<feature type="domain" description="FAD-binding" evidence="5">
    <location>
        <begin position="159"/>
        <end position="394"/>
    </location>
</feature>
<name>E5A4I6_LEPMJ</name>
<dbReference type="OrthoDB" id="417877at2759"/>
<keyword evidence="4" id="KW-1133">Transmembrane helix</keyword>